<evidence type="ECO:0000259" key="4">
    <source>
        <dbReference type="PROSITE" id="PS50987"/>
    </source>
</evidence>
<reference evidence="5 6" key="1">
    <citation type="journal article" date="2014" name="Int. J. Syst. Evol. Microbiol.">
        <title>Sneathiella chungangensis sp. nov., isolated from a marine sand, and emended description of the genus Sneathiella.</title>
        <authorList>
            <person name="Siamphan C."/>
            <person name="Kim H."/>
            <person name="Lee J.S."/>
            <person name="Kim W."/>
        </authorList>
    </citation>
    <scope>NUCLEOTIDE SEQUENCE [LARGE SCALE GENOMIC DNA]</scope>
    <source>
        <strain evidence="5 6">KCTC 32476</strain>
    </source>
</reference>
<proteinExistence type="predicted"/>
<evidence type="ECO:0000313" key="5">
    <source>
        <dbReference type="EMBL" id="MZR21523.1"/>
    </source>
</evidence>
<dbReference type="InterPro" id="IPR051011">
    <property type="entry name" value="Metal_resp_trans_reg"/>
</dbReference>
<dbReference type="Gene3D" id="1.10.10.10">
    <property type="entry name" value="Winged helix-like DNA-binding domain superfamily/Winged helix DNA-binding domain"/>
    <property type="match status" value="1"/>
</dbReference>
<dbReference type="Proteomes" id="UP000445696">
    <property type="component" value="Unassembled WGS sequence"/>
</dbReference>
<organism evidence="5 6">
    <name type="scientific">Sneathiella chungangensis</name>
    <dbReference type="NCBI Taxonomy" id="1418234"/>
    <lineage>
        <taxon>Bacteria</taxon>
        <taxon>Pseudomonadati</taxon>
        <taxon>Pseudomonadota</taxon>
        <taxon>Alphaproteobacteria</taxon>
        <taxon>Sneathiellales</taxon>
        <taxon>Sneathiellaceae</taxon>
        <taxon>Sneathiella</taxon>
    </lineage>
</organism>
<keyword evidence="2" id="KW-0238">DNA-binding</keyword>
<feature type="domain" description="HTH arsR-type" evidence="4">
    <location>
        <begin position="1"/>
        <end position="95"/>
    </location>
</feature>
<keyword evidence="6" id="KW-1185">Reference proteome</keyword>
<name>A0A845MBP7_9PROT</name>
<gene>
    <name evidence="5" type="ORF">GQF03_04205</name>
</gene>
<dbReference type="Pfam" id="PF12840">
    <property type="entry name" value="HTH_20"/>
    <property type="match status" value="1"/>
</dbReference>
<sequence length="109" mass="12288">MDKLDTINTLDALAQESRLDIFRLLVEKGPEGLMMGAIGERLGLPHATLSFHLDKLRQSGLIKYEKQGRAAIYRANYDALVGAIRYLSENCCKESHMSCRIEIKDKNCC</sequence>
<dbReference type="PRINTS" id="PR00778">
    <property type="entry name" value="HTHARSR"/>
</dbReference>
<keyword evidence="1" id="KW-0805">Transcription regulation</keyword>
<dbReference type="CDD" id="cd00090">
    <property type="entry name" value="HTH_ARSR"/>
    <property type="match status" value="1"/>
</dbReference>
<evidence type="ECO:0000256" key="2">
    <source>
        <dbReference type="ARBA" id="ARBA00023125"/>
    </source>
</evidence>
<dbReference type="InterPro" id="IPR011991">
    <property type="entry name" value="ArsR-like_HTH"/>
</dbReference>
<protein>
    <submittedName>
        <fullName evidence="5">Metalloregulator ArsR/SmtB family transcription factor</fullName>
    </submittedName>
</protein>
<dbReference type="SUPFAM" id="SSF46785">
    <property type="entry name" value="Winged helix' DNA-binding domain"/>
    <property type="match status" value="1"/>
</dbReference>
<dbReference type="PANTHER" id="PTHR43132:SF2">
    <property type="entry name" value="ARSENICAL RESISTANCE OPERON REPRESSOR ARSR-RELATED"/>
    <property type="match status" value="1"/>
</dbReference>
<accession>A0A845MBP7</accession>
<evidence type="ECO:0000256" key="1">
    <source>
        <dbReference type="ARBA" id="ARBA00023015"/>
    </source>
</evidence>
<evidence type="ECO:0000313" key="6">
    <source>
        <dbReference type="Proteomes" id="UP000445696"/>
    </source>
</evidence>
<dbReference type="GO" id="GO:0003700">
    <property type="term" value="F:DNA-binding transcription factor activity"/>
    <property type="evidence" value="ECO:0007669"/>
    <property type="project" value="InterPro"/>
</dbReference>
<dbReference type="SMART" id="SM00418">
    <property type="entry name" value="HTH_ARSR"/>
    <property type="match status" value="1"/>
</dbReference>
<dbReference type="GO" id="GO:0003677">
    <property type="term" value="F:DNA binding"/>
    <property type="evidence" value="ECO:0007669"/>
    <property type="project" value="UniProtKB-KW"/>
</dbReference>
<dbReference type="RefSeq" id="WP_161337911.1">
    <property type="nucleotide sequence ID" value="NZ_JBHSDG010000002.1"/>
</dbReference>
<dbReference type="PROSITE" id="PS50987">
    <property type="entry name" value="HTH_ARSR_2"/>
    <property type="match status" value="1"/>
</dbReference>
<dbReference type="InterPro" id="IPR036390">
    <property type="entry name" value="WH_DNA-bd_sf"/>
</dbReference>
<evidence type="ECO:0000256" key="3">
    <source>
        <dbReference type="ARBA" id="ARBA00023163"/>
    </source>
</evidence>
<dbReference type="NCBIfam" id="NF033788">
    <property type="entry name" value="HTH_metalloreg"/>
    <property type="match status" value="1"/>
</dbReference>
<dbReference type="InterPro" id="IPR001845">
    <property type="entry name" value="HTH_ArsR_DNA-bd_dom"/>
</dbReference>
<dbReference type="EMBL" id="WTVA01000001">
    <property type="protein sequence ID" value="MZR21523.1"/>
    <property type="molecule type" value="Genomic_DNA"/>
</dbReference>
<dbReference type="PANTHER" id="PTHR43132">
    <property type="entry name" value="ARSENICAL RESISTANCE OPERON REPRESSOR ARSR-RELATED"/>
    <property type="match status" value="1"/>
</dbReference>
<dbReference type="AlphaFoldDB" id="A0A845MBP7"/>
<dbReference type="InterPro" id="IPR036388">
    <property type="entry name" value="WH-like_DNA-bd_sf"/>
</dbReference>
<comment type="caution">
    <text evidence="5">The sequence shown here is derived from an EMBL/GenBank/DDBJ whole genome shotgun (WGS) entry which is preliminary data.</text>
</comment>
<dbReference type="OrthoDB" id="9804742at2"/>
<keyword evidence="3" id="KW-0804">Transcription</keyword>